<name>A0AA94JMS4_9FLAO</name>
<dbReference type="EMBL" id="RWGX01000004">
    <property type="protein sequence ID" value="RVU87597.1"/>
    <property type="molecule type" value="Genomic_DNA"/>
</dbReference>
<evidence type="ECO:0000313" key="3">
    <source>
        <dbReference type="EMBL" id="RVU87597.1"/>
    </source>
</evidence>
<evidence type="ECO:0000256" key="2">
    <source>
        <dbReference type="SAM" id="Phobius"/>
    </source>
</evidence>
<dbReference type="Gene3D" id="3.30.1150.10">
    <property type="match status" value="1"/>
</dbReference>
<dbReference type="RefSeq" id="WP_127821857.1">
    <property type="nucleotide sequence ID" value="NZ_RWGX02000016.1"/>
</dbReference>
<comment type="caution">
    <text evidence="3">The sequence shown here is derived from an EMBL/GenBank/DDBJ whole genome shotgun (WGS) entry which is preliminary data.</text>
</comment>
<feature type="compositionally biased region" description="Basic and acidic residues" evidence="1">
    <location>
        <begin position="136"/>
        <end position="147"/>
    </location>
</feature>
<accession>A0AA94JMS4</accession>
<evidence type="ECO:0000256" key="1">
    <source>
        <dbReference type="SAM" id="MobiDB-lite"/>
    </source>
</evidence>
<keyword evidence="2" id="KW-0812">Transmembrane</keyword>
<dbReference type="AlphaFoldDB" id="A0AA94JMS4"/>
<feature type="compositionally biased region" description="Basic and acidic residues" evidence="1">
    <location>
        <begin position="102"/>
        <end position="117"/>
    </location>
</feature>
<feature type="region of interest" description="Disordered" evidence="1">
    <location>
        <begin position="102"/>
        <end position="147"/>
    </location>
</feature>
<gene>
    <name evidence="3" type="ORF">EJB19_04980</name>
</gene>
<keyword evidence="2" id="KW-1133">Transmembrane helix</keyword>
<proteinExistence type="predicted"/>
<organism evidence="3">
    <name type="scientific">Flavobacterium columnare</name>
    <dbReference type="NCBI Taxonomy" id="996"/>
    <lineage>
        <taxon>Bacteria</taxon>
        <taxon>Pseudomonadati</taxon>
        <taxon>Bacteroidota</taxon>
        <taxon>Flavobacteriia</taxon>
        <taxon>Flavobacteriales</taxon>
        <taxon>Flavobacteriaceae</taxon>
        <taxon>Flavobacterium</taxon>
    </lineage>
</organism>
<reference evidence="3" key="1">
    <citation type="submission" date="2018-12" db="EMBL/GenBank/DDBJ databases">
        <title>Draft genome sequence of Flaovobacterium columnare BGFS27 isolated from channel catfish in Alabama.</title>
        <authorList>
            <person name="Cai W."/>
            <person name="Arias C."/>
        </authorList>
    </citation>
    <scope>NUCLEOTIDE SEQUENCE [LARGE SCALE GENOMIC DNA]</scope>
    <source>
        <strain evidence="3">BGFS27</strain>
    </source>
</reference>
<sequence length="255" mass="27878">MLFLETPEEKKAFVITSVIFVILFFLFLFFGLTYVDPPPENGIMINFGTTDLGQGKVQPEEMVISSPKPKIAQPDHLNEEENILNNESTDAPVIKKTVLKEQIKDKKEEQKPSKSTDDALSSFINGPKIAGANEGHGNDEVSGDKGELKGSRYANSFYGSGSGVGGSGWGLKGRSLASRSRKVQDCNETGRVVVQVIVNRNGQVIMANYAKGTTNTNPCLVNPAIDAARAFRWHSDEHAPEKQIGFIVFNFEVGQ</sequence>
<protein>
    <submittedName>
        <fullName evidence="3">Energy transducer TonB</fullName>
    </submittedName>
</protein>
<feature type="transmembrane region" description="Helical" evidence="2">
    <location>
        <begin position="12"/>
        <end position="35"/>
    </location>
</feature>
<keyword evidence="2" id="KW-0472">Membrane</keyword>